<dbReference type="OrthoDB" id="2564527at2759"/>
<dbReference type="AlphaFoldDB" id="A0A8T9BZJ2"/>
<dbReference type="EMBL" id="QGMK01001169">
    <property type="protein sequence ID" value="TVY73152.1"/>
    <property type="molecule type" value="Genomic_DNA"/>
</dbReference>
<feature type="region of interest" description="Disordered" evidence="1">
    <location>
        <begin position="1"/>
        <end position="51"/>
    </location>
</feature>
<name>A0A8T9BZJ2_9HELO</name>
<evidence type="ECO:0000313" key="2">
    <source>
        <dbReference type="EMBL" id="TVY73152.1"/>
    </source>
</evidence>
<evidence type="ECO:0000256" key="1">
    <source>
        <dbReference type="SAM" id="MobiDB-lite"/>
    </source>
</evidence>
<dbReference type="InterPro" id="IPR036452">
    <property type="entry name" value="Ribo_hydro-like"/>
</dbReference>
<dbReference type="GO" id="GO:0016799">
    <property type="term" value="F:hydrolase activity, hydrolyzing N-glycosyl compounds"/>
    <property type="evidence" value="ECO:0007669"/>
    <property type="project" value="InterPro"/>
</dbReference>
<dbReference type="Gene3D" id="3.90.245.10">
    <property type="entry name" value="Ribonucleoside hydrolase-like"/>
    <property type="match status" value="1"/>
</dbReference>
<gene>
    <name evidence="2" type="ORF">LSUE1_G006799</name>
</gene>
<comment type="caution">
    <text evidence="2">The sequence shown here is derived from an EMBL/GenBank/DDBJ whole genome shotgun (WGS) entry which is preliminary data.</text>
</comment>
<protein>
    <recommendedName>
        <fullName evidence="4">Inosine/uridine-preferring nucleoside hydrolase domain-containing protein</fullName>
    </recommendedName>
</protein>
<dbReference type="Proteomes" id="UP000469558">
    <property type="component" value="Unassembled WGS sequence"/>
</dbReference>
<keyword evidence="3" id="KW-1185">Reference proteome</keyword>
<organism evidence="2 3">
    <name type="scientific">Lachnellula suecica</name>
    <dbReference type="NCBI Taxonomy" id="602035"/>
    <lineage>
        <taxon>Eukaryota</taxon>
        <taxon>Fungi</taxon>
        <taxon>Dikarya</taxon>
        <taxon>Ascomycota</taxon>
        <taxon>Pezizomycotina</taxon>
        <taxon>Leotiomycetes</taxon>
        <taxon>Helotiales</taxon>
        <taxon>Lachnaceae</taxon>
        <taxon>Lachnellula</taxon>
    </lineage>
</organism>
<proteinExistence type="predicted"/>
<reference evidence="2 3" key="1">
    <citation type="submission" date="2018-05" db="EMBL/GenBank/DDBJ databases">
        <title>Genome sequencing and assembly of the regulated plant pathogen Lachnellula willkommii and related sister species for the development of diagnostic species identification markers.</title>
        <authorList>
            <person name="Giroux E."/>
            <person name="Bilodeau G."/>
        </authorList>
    </citation>
    <scope>NUCLEOTIDE SEQUENCE [LARGE SCALE GENOMIC DNA]</scope>
    <source>
        <strain evidence="2 3">CBS 268.59</strain>
    </source>
</reference>
<accession>A0A8T9BZJ2</accession>
<sequence>MAGPKRAADDIDIDSDAALETQRRRKEQKTGDATPGAHPEPIASASPQDTELGAVWKANNTDSLTEIRGMWQYTTGEKPTRTWIDRTAEPSLEEETGALNLNQKVFAAETGDKEISDAYQNLWVKGDSQAFIDTIYNQFTAGASHILPTLGFIQVWKCLVGELVPEKIQDQKWPGMPVQIISSLDSLWNVAKCVFQLITRGRFFSTTIDAITTKDGGKDFKDFRKETLEGECGYSQESLDLLLSSLDNDSIKRPTREAILEHCDRVLPKSNGAEAHDQRIPKGLRPEESAIYDQVIQIVDEESGRTIPQIVVVTDINKDVDDLVAMVLLKELHRLGLIVLRGFVANLRPAKCRALAGRGALNALGLHEVPIAVGTEAEVYPSGKEPRVINDYEFELCPFMAPEDTHLEGGAVFLTRLCKDAKEKNEKLTFLLISGLRDMNDFVKEHPTLLQETAEKIVLQGGYRVENKEDGKVELIAAEDAANNHFDIKAAREFHHYMAANDIPSVSYTKVAAFATFIPEQLLIDLEETGHPVGEYLHKSQVLMDVAFYEDSCSPDPEKRFRPFMDQQWYLKFKSSYYQHEHPAGEPLPVGKEVEKYFNKLVAYDALAALAAGGDDILDRLQISRPVEGGKPLHQVIGTPEVKEVKADPEKNIQGVPYKPADEGINGEPMAQAIRALVRGSLLACQQNLPLPSA</sequence>
<evidence type="ECO:0000313" key="3">
    <source>
        <dbReference type="Proteomes" id="UP000469558"/>
    </source>
</evidence>
<dbReference type="SUPFAM" id="SSF53590">
    <property type="entry name" value="Nucleoside hydrolase"/>
    <property type="match status" value="1"/>
</dbReference>
<evidence type="ECO:0008006" key="4">
    <source>
        <dbReference type="Google" id="ProtNLM"/>
    </source>
</evidence>